<protein>
    <submittedName>
        <fullName evidence="1">DNA-3-methyladenine glycosylase 1</fullName>
    </submittedName>
</protein>
<reference evidence="1" key="2">
    <citation type="journal article" date="2015" name="Data Brief">
        <title>Shoot transcriptome of the giant reed, Arundo donax.</title>
        <authorList>
            <person name="Barrero R.A."/>
            <person name="Guerrero F.D."/>
            <person name="Moolhuijzen P."/>
            <person name="Goolsby J.A."/>
            <person name="Tidwell J."/>
            <person name="Bellgard S.E."/>
            <person name="Bellgard M.I."/>
        </authorList>
    </citation>
    <scope>NUCLEOTIDE SEQUENCE</scope>
    <source>
        <tissue evidence="1">Shoot tissue taken approximately 20 cm above the soil surface</tissue>
    </source>
</reference>
<name>A0A0A9G1R1_ARUDO</name>
<sequence>MAALCERWRPYRSVGAWYMWWLMERKGAAAKKKKGNASSYLGMSYHVLLSEAVKFR</sequence>
<organism evidence="1">
    <name type="scientific">Arundo donax</name>
    <name type="common">Giant reed</name>
    <name type="synonym">Donax arundinaceus</name>
    <dbReference type="NCBI Taxonomy" id="35708"/>
    <lineage>
        <taxon>Eukaryota</taxon>
        <taxon>Viridiplantae</taxon>
        <taxon>Streptophyta</taxon>
        <taxon>Embryophyta</taxon>
        <taxon>Tracheophyta</taxon>
        <taxon>Spermatophyta</taxon>
        <taxon>Magnoliopsida</taxon>
        <taxon>Liliopsida</taxon>
        <taxon>Poales</taxon>
        <taxon>Poaceae</taxon>
        <taxon>PACMAD clade</taxon>
        <taxon>Arundinoideae</taxon>
        <taxon>Arundineae</taxon>
        <taxon>Arundo</taxon>
    </lineage>
</organism>
<dbReference type="Gene3D" id="1.10.1670.40">
    <property type="match status" value="1"/>
</dbReference>
<reference evidence="1" key="1">
    <citation type="submission" date="2014-09" db="EMBL/GenBank/DDBJ databases">
        <authorList>
            <person name="Magalhaes I.L.F."/>
            <person name="Oliveira U."/>
            <person name="Santos F.R."/>
            <person name="Vidigal T.H.D.A."/>
            <person name="Brescovit A.D."/>
            <person name="Santos A.J."/>
        </authorList>
    </citation>
    <scope>NUCLEOTIDE SEQUENCE</scope>
    <source>
        <tissue evidence="1">Shoot tissue taken approximately 20 cm above the soil surface</tissue>
    </source>
</reference>
<evidence type="ECO:0000313" key="1">
    <source>
        <dbReference type="EMBL" id="JAE14548.1"/>
    </source>
</evidence>
<accession>A0A0A9G1R1</accession>
<dbReference type="AlphaFoldDB" id="A0A0A9G1R1"/>
<dbReference type="EMBL" id="GBRH01183348">
    <property type="protein sequence ID" value="JAE14548.1"/>
    <property type="molecule type" value="Transcribed_RNA"/>
</dbReference>
<proteinExistence type="predicted"/>